<sequence length="66" mass="7265">MSEGLVQKVAQLEQIWADAESKLDHRRREEIAEYIARAKQALKDGNAPAGYAAADRALTGLKTARI</sequence>
<name>A0ABZ1T681_STRVG</name>
<reference evidence="1" key="1">
    <citation type="submission" date="2022-10" db="EMBL/GenBank/DDBJ databases">
        <title>The complete genomes of actinobacterial strains from the NBC collection.</title>
        <authorList>
            <person name="Joergensen T.S."/>
            <person name="Alvarez Arevalo M."/>
            <person name="Sterndorff E.B."/>
            <person name="Faurdal D."/>
            <person name="Vuksanovic O."/>
            <person name="Mourched A.-S."/>
            <person name="Charusanti P."/>
            <person name="Shaw S."/>
            <person name="Blin K."/>
            <person name="Weber T."/>
        </authorList>
    </citation>
    <scope>NUCLEOTIDE SEQUENCE</scope>
    <source>
        <strain evidence="1">NBC_00248</strain>
    </source>
</reference>
<gene>
    <name evidence="1" type="ORF">OG517_05110</name>
</gene>
<dbReference type="Proteomes" id="UP001432039">
    <property type="component" value="Chromosome"/>
</dbReference>
<dbReference type="RefSeq" id="WP_328960384.1">
    <property type="nucleotide sequence ID" value="NZ_CP108090.1"/>
</dbReference>
<organism evidence="1 2">
    <name type="scientific">Streptomyces virginiae</name>
    <name type="common">Streptomyces cinnamonensis</name>
    <dbReference type="NCBI Taxonomy" id="1961"/>
    <lineage>
        <taxon>Bacteria</taxon>
        <taxon>Bacillati</taxon>
        <taxon>Actinomycetota</taxon>
        <taxon>Actinomycetes</taxon>
        <taxon>Kitasatosporales</taxon>
        <taxon>Streptomycetaceae</taxon>
        <taxon>Streptomyces</taxon>
    </lineage>
</organism>
<proteinExistence type="predicted"/>
<evidence type="ECO:0000313" key="2">
    <source>
        <dbReference type="Proteomes" id="UP001432039"/>
    </source>
</evidence>
<evidence type="ECO:0000313" key="1">
    <source>
        <dbReference type="EMBL" id="WUQ10861.1"/>
    </source>
</evidence>
<accession>A0ABZ1T681</accession>
<dbReference type="EMBL" id="CP108090">
    <property type="protein sequence ID" value="WUQ10861.1"/>
    <property type="molecule type" value="Genomic_DNA"/>
</dbReference>
<protein>
    <submittedName>
        <fullName evidence="1">DUF4363 family protein</fullName>
    </submittedName>
</protein>
<keyword evidence="2" id="KW-1185">Reference proteome</keyword>